<dbReference type="Proteomes" id="UP001652620">
    <property type="component" value="Chromosome 1"/>
</dbReference>
<evidence type="ECO:0000256" key="1">
    <source>
        <dbReference type="ARBA" id="ARBA00023157"/>
    </source>
</evidence>
<feature type="chain" id="PRO_5046884735" evidence="2">
    <location>
        <begin position="22"/>
        <end position="329"/>
    </location>
</feature>
<dbReference type="InterPro" id="IPR036056">
    <property type="entry name" value="Fibrinogen-like_C"/>
</dbReference>
<proteinExistence type="predicted"/>
<feature type="domain" description="Fibrinogen C-terminal" evidence="3">
    <location>
        <begin position="101"/>
        <end position="327"/>
    </location>
</feature>
<evidence type="ECO:0000259" key="3">
    <source>
        <dbReference type="PROSITE" id="PS51406"/>
    </source>
</evidence>
<dbReference type="PANTHER" id="PTHR19143">
    <property type="entry name" value="FIBRINOGEN/TENASCIN/ANGIOPOEITIN"/>
    <property type="match status" value="1"/>
</dbReference>
<accession>A0ABM3J0N0</accession>
<evidence type="ECO:0000313" key="5">
    <source>
        <dbReference type="RefSeq" id="XP_049302790.1"/>
    </source>
</evidence>
<dbReference type="Gene3D" id="3.90.215.10">
    <property type="entry name" value="Gamma Fibrinogen, chain A, domain 1"/>
    <property type="match status" value="1"/>
</dbReference>
<keyword evidence="2" id="KW-0732">Signal</keyword>
<dbReference type="InterPro" id="IPR002181">
    <property type="entry name" value="Fibrinogen_a/b/g_C_dom"/>
</dbReference>
<reference evidence="4" key="1">
    <citation type="submission" date="2025-05" db="UniProtKB">
        <authorList>
            <consortium name="RefSeq"/>
        </authorList>
    </citation>
    <scope>NUCLEOTIDE SEQUENCE [LARGE SCALE GENOMIC DNA]</scope>
</reference>
<reference evidence="5" key="2">
    <citation type="submission" date="2025-08" db="UniProtKB">
        <authorList>
            <consortium name="RefSeq"/>
        </authorList>
    </citation>
    <scope>IDENTIFICATION</scope>
    <source>
        <tissue evidence="5">Adult</tissue>
    </source>
</reference>
<keyword evidence="1" id="KW-1015">Disulfide bond</keyword>
<name>A0ABM3J0N0_BACDO</name>
<keyword evidence="4" id="KW-1185">Reference proteome</keyword>
<dbReference type="InterPro" id="IPR020837">
    <property type="entry name" value="Fibrinogen_CS"/>
</dbReference>
<gene>
    <name evidence="5" type="primary">LOC105223815</name>
</gene>
<sequence>MAHRLLILSLLCGHLFCSVNCSTPNQSSASVAPFLTDLCEKDLLQSLVNKVEELSLNLDNYEPRNLMALKKQLGEVKTQLKLFDSKIAAKCTDKNLKAALPACKKEPSSCTEAMRQENGRYAESGIYQLYLPQFLHQAFDVYCLRDPDGGEPWAIIQRRQSNATDFYRGWFEYEHGFGDFNTNFFLGLNKIHALTHSQAHELWFELADFENEKRFAKYESFAIGNAQDKYELSVLGQYSGTAGDSFTYHRGQKFTTKDSHNDIDDENCAVKYTGAWWYRTCHASNLNGLYLGGEVSEEEYGQGVVWHAWRGHYYSLKYVQMAIRPKYYY</sequence>
<dbReference type="SUPFAM" id="SSF56496">
    <property type="entry name" value="Fibrinogen C-terminal domain-like"/>
    <property type="match status" value="1"/>
</dbReference>
<dbReference type="GeneID" id="105223815"/>
<dbReference type="InterPro" id="IPR050373">
    <property type="entry name" value="Fibrinogen_C-term_domain"/>
</dbReference>
<dbReference type="CDD" id="cd00087">
    <property type="entry name" value="FReD"/>
    <property type="match status" value="1"/>
</dbReference>
<organism evidence="4 5">
    <name type="scientific">Bactrocera dorsalis</name>
    <name type="common">Oriental fruit fly</name>
    <name type="synonym">Dacus dorsalis</name>
    <dbReference type="NCBI Taxonomy" id="27457"/>
    <lineage>
        <taxon>Eukaryota</taxon>
        <taxon>Metazoa</taxon>
        <taxon>Ecdysozoa</taxon>
        <taxon>Arthropoda</taxon>
        <taxon>Hexapoda</taxon>
        <taxon>Insecta</taxon>
        <taxon>Pterygota</taxon>
        <taxon>Neoptera</taxon>
        <taxon>Endopterygota</taxon>
        <taxon>Diptera</taxon>
        <taxon>Brachycera</taxon>
        <taxon>Muscomorpha</taxon>
        <taxon>Tephritoidea</taxon>
        <taxon>Tephritidae</taxon>
        <taxon>Bactrocera</taxon>
        <taxon>Bactrocera</taxon>
    </lineage>
</organism>
<evidence type="ECO:0000313" key="4">
    <source>
        <dbReference type="Proteomes" id="UP001652620"/>
    </source>
</evidence>
<feature type="signal peptide" evidence="2">
    <location>
        <begin position="1"/>
        <end position="21"/>
    </location>
</feature>
<dbReference type="Pfam" id="PF00147">
    <property type="entry name" value="Fibrinogen_C"/>
    <property type="match status" value="1"/>
</dbReference>
<dbReference type="InterPro" id="IPR014716">
    <property type="entry name" value="Fibrinogen_a/b/g_C_1"/>
</dbReference>
<protein>
    <submittedName>
        <fullName evidence="5">Microfibril-associated glycoprotein 4-like</fullName>
    </submittedName>
</protein>
<dbReference type="PROSITE" id="PS00514">
    <property type="entry name" value="FIBRINOGEN_C_1"/>
    <property type="match status" value="1"/>
</dbReference>
<dbReference type="RefSeq" id="XP_049302790.1">
    <property type="nucleotide sequence ID" value="XM_049446833.1"/>
</dbReference>
<dbReference type="SMART" id="SM00186">
    <property type="entry name" value="FBG"/>
    <property type="match status" value="1"/>
</dbReference>
<dbReference type="PROSITE" id="PS51406">
    <property type="entry name" value="FIBRINOGEN_C_2"/>
    <property type="match status" value="1"/>
</dbReference>
<evidence type="ECO:0000256" key="2">
    <source>
        <dbReference type="SAM" id="SignalP"/>
    </source>
</evidence>